<organism evidence="8 9">
    <name type="scientific">Canna indica</name>
    <name type="common">Indian-shot</name>
    <dbReference type="NCBI Taxonomy" id="4628"/>
    <lineage>
        <taxon>Eukaryota</taxon>
        <taxon>Viridiplantae</taxon>
        <taxon>Streptophyta</taxon>
        <taxon>Embryophyta</taxon>
        <taxon>Tracheophyta</taxon>
        <taxon>Spermatophyta</taxon>
        <taxon>Magnoliopsida</taxon>
        <taxon>Liliopsida</taxon>
        <taxon>Zingiberales</taxon>
        <taxon>Cannaceae</taxon>
        <taxon>Canna</taxon>
    </lineage>
</organism>
<evidence type="ECO:0000256" key="6">
    <source>
        <dbReference type="SAM" id="Phobius"/>
    </source>
</evidence>
<name>A0AAQ3KET1_9LILI</name>
<dbReference type="InterPro" id="IPR011527">
    <property type="entry name" value="ABC1_TM_dom"/>
</dbReference>
<sequence length="433" mass="48156">MDTLSKLILRASRKGTIKGALTDHRPDRITHVSFSDDLVVSCEASTSCIEAVRALMKCFEQAFGLRINPTKTKLLHIGDNQVIVTSMADILGCWASSFPIDYPGLPLRPGKLSKEYWNKEISKFDRVCTRSHFHLWLDMWLNGYRLCDILPNLFMLAFALTASITNSKDDYEYDDKRGCNISFSNFILLPRLAALASVIALFLSRIGEDHISWKWNTHEYEDAALKTQSSLASLNFGQNVIFSTALSAAMILTSYGIMSGVMTVGDLIIFRRKVPFWWPQSVTAGSTAKWRHMLQSILLGSSSIVAPTGLSTARSTSILLQIGDGRDEYEDAALKTQSSLASLNFGQNVIFSTALSTAMILTSYGIMSGVMTVGDLVMVNGLLFQLSLPLNFLGIVYPETKTRQSLIDMKAMFELLELAMFPVVEQWMSNASW</sequence>
<evidence type="ECO:0000256" key="3">
    <source>
        <dbReference type="ARBA" id="ARBA00022692"/>
    </source>
</evidence>
<dbReference type="PROSITE" id="PS50929">
    <property type="entry name" value="ABC_TM1F"/>
    <property type="match status" value="1"/>
</dbReference>
<proteinExistence type="predicted"/>
<feature type="transmembrane region" description="Helical" evidence="6">
    <location>
        <begin position="186"/>
        <end position="206"/>
    </location>
</feature>
<evidence type="ECO:0000256" key="5">
    <source>
        <dbReference type="ARBA" id="ARBA00023136"/>
    </source>
</evidence>
<dbReference type="GO" id="GO:0006879">
    <property type="term" value="P:intracellular iron ion homeostasis"/>
    <property type="evidence" value="ECO:0007669"/>
    <property type="project" value="TreeGrafter"/>
</dbReference>
<evidence type="ECO:0000256" key="1">
    <source>
        <dbReference type="ARBA" id="ARBA00004141"/>
    </source>
</evidence>
<dbReference type="AlphaFoldDB" id="A0AAQ3KET1"/>
<dbReference type="GO" id="GO:0005524">
    <property type="term" value="F:ATP binding"/>
    <property type="evidence" value="ECO:0007669"/>
    <property type="project" value="InterPro"/>
</dbReference>
<dbReference type="SUPFAM" id="SSF90123">
    <property type="entry name" value="ABC transporter transmembrane region"/>
    <property type="match status" value="2"/>
</dbReference>
<feature type="domain" description="ABC transmembrane type-1" evidence="7">
    <location>
        <begin position="326"/>
        <end position="402"/>
    </location>
</feature>
<dbReference type="GO" id="GO:0005743">
    <property type="term" value="C:mitochondrial inner membrane"/>
    <property type="evidence" value="ECO:0007669"/>
    <property type="project" value="TreeGrafter"/>
</dbReference>
<gene>
    <name evidence="8" type="ORF">Cni_G16184</name>
</gene>
<reference evidence="8 9" key="1">
    <citation type="submission" date="2023-10" db="EMBL/GenBank/DDBJ databases">
        <title>Chromosome-scale genome assembly provides insights into flower coloration mechanisms of Canna indica.</title>
        <authorList>
            <person name="Li C."/>
        </authorList>
    </citation>
    <scope>NUCLEOTIDE SEQUENCE [LARGE SCALE GENOMIC DNA]</scope>
    <source>
        <tissue evidence="8">Flower</tissue>
    </source>
</reference>
<dbReference type="InterPro" id="IPR039421">
    <property type="entry name" value="Type_1_exporter"/>
</dbReference>
<evidence type="ECO:0000259" key="7">
    <source>
        <dbReference type="PROSITE" id="PS50929"/>
    </source>
</evidence>
<dbReference type="EMBL" id="CP136894">
    <property type="protein sequence ID" value="WOL07443.1"/>
    <property type="molecule type" value="Genomic_DNA"/>
</dbReference>
<evidence type="ECO:0000313" key="8">
    <source>
        <dbReference type="EMBL" id="WOL07443.1"/>
    </source>
</evidence>
<dbReference type="Proteomes" id="UP001327560">
    <property type="component" value="Chromosome 5"/>
</dbReference>
<keyword evidence="5 6" id="KW-0472">Membrane</keyword>
<evidence type="ECO:0000313" key="9">
    <source>
        <dbReference type="Proteomes" id="UP001327560"/>
    </source>
</evidence>
<accession>A0AAQ3KET1</accession>
<dbReference type="PANTHER" id="PTHR24221">
    <property type="entry name" value="ATP-BINDING CASSETTE SUB-FAMILY B"/>
    <property type="match status" value="1"/>
</dbReference>
<dbReference type="InterPro" id="IPR036640">
    <property type="entry name" value="ABC1_TM_sf"/>
</dbReference>
<evidence type="ECO:0000256" key="2">
    <source>
        <dbReference type="ARBA" id="ARBA00022448"/>
    </source>
</evidence>
<feature type="transmembrane region" description="Helical" evidence="6">
    <location>
        <begin position="240"/>
        <end position="264"/>
    </location>
</feature>
<comment type="subcellular location">
    <subcellularLocation>
        <location evidence="1">Membrane</location>
        <topology evidence="1">Multi-pass membrane protein</topology>
    </subcellularLocation>
</comment>
<evidence type="ECO:0000256" key="4">
    <source>
        <dbReference type="ARBA" id="ARBA00022989"/>
    </source>
</evidence>
<dbReference type="PANTHER" id="PTHR24221:SF402">
    <property type="entry name" value="IRON-SULFUR CLUSTERS TRANSPORTER ABCB7, MITOCHONDRIAL"/>
    <property type="match status" value="1"/>
</dbReference>
<keyword evidence="4 6" id="KW-1133">Transmembrane helix</keyword>
<keyword evidence="3 6" id="KW-0812">Transmembrane</keyword>
<feature type="transmembrane region" description="Helical" evidence="6">
    <location>
        <begin position="349"/>
        <end position="371"/>
    </location>
</feature>
<dbReference type="GO" id="GO:0140359">
    <property type="term" value="F:ABC-type transporter activity"/>
    <property type="evidence" value="ECO:0007669"/>
    <property type="project" value="InterPro"/>
</dbReference>
<dbReference type="Gene3D" id="1.20.1560.10">
    <property type="entry name" value="ABC transporter type 1, transmembrane domain"/>
    <property type="match status" value="2"/>
</dbReference>
<feature type="transmembrane region" description="Helical" evidence="6">
    <location>
        <begin position="377"/>
        <end position="397"/>
    </location>
</feature>
<keyword evidence="2" id="KW-0813">Transport</keyword>
<keyword evidence="9" id="KW-1185">Reference proteome</keyword>
<protein>
    <submittedName>
        <fullName evidence="8">ABC transporter B family member 25, mitochondrial</fullName>
    </submittedName>
</protein>